<gene>
    <name evidence="6" type="ORF">IAD25_08980</name>
</gene>
<sequence>MKRKKTIITVAVALAVTLGVTTVTASAASLSELRDQISEKQSELEEGREREESLSSQLNELEQAISENEDKLAVLEDELVQAEKEVETQTENLNSRLRAMYKNGTVGFIDVLLDSGSFSEFLNNLDMVELIYSSDREVLSDLETAYDEVEKKKEEVETLQAELNKSKEVVEAEKAEIAASNEETEKMIDELQADADKLTQELASQGSSSSDSTYLGGQMAWPLPSVGLSNITSYFGYRIHPIYGYSKYHTGLDIGASSGSSIVAANGGIVYSAGWNGGYGLCVIIDHGGGVMTLYGHCSALYVSAGQTVSRGETIAAVGSTGNSTGPHLHFEVRLNGSYVDPYPYVT</sequence>
<dbReference type="PANTHER" id="PTHR21666:SF289">
    <property type="entry name" value="L-ALA--D-GLU ENDOPEPTIDASE"/>
    <property type="match status" value="1"/>
</dbReference>
<feature type="domain" description="Peptidoglycan hydrolase PcsB coiled-coil" evidence="5">
    <location>
        <begin position="81"/>
        <end position="152"/>
    </location>
</feature>
<dbReference type="AlphaFoldDB" id="A0A9D1N8M4"/>
<proteinExistence type="predicted"/>
<evidence type="ECO:0000256" key="2">
    <source>
        <dbReference type="SAM" id="Coils"/>
    </source>
</evidence>
<dbReference type="PANTHER" id="PTHR21666">
    <property type="entry name" value="PEPTIDASE-RELATED"/>
    <property type="match status" value="1"/>
</dbReference>
<evidence type="ECO:0000259" key="4">
    <source>
        <dbReference type="Pfam" id="PF01551"/>
    </source>
</evidence>
<evidence type="ECO:0000256" key="3">
    <source>
        <dbReference type="SAM" id="SignalP"/>
    </source>
</evidence>
<dbReference type="InterPro" id="IPR016047">
    <property type="entry name" value="M23ase_b-sheet_dom"/>
</dbReference>
<dbReference type="Gene3D" id="2.70.70.10">
    <property type="entry name" value="Glucose Permease (Domain IIA)"/>
    <property type="match status" value="1"/>
</dbReference>
<reference evidence="6" key="1">
    <citation type="submission" date="2020-10" db="EMBL/GenBank/DDBJ databases">
        <authorList>
            <person name="Gilroy R."/>
        </authorList>
    </citation>
    <scope>NUCLEOTIDE SEQUENCE</scope>
    <source>
        <strain evidence="6">ChiSjej4B22-8349</strain>
    </source>
</reference>
<evidence type="ECO:0000259" key="5">
    <source>
        <dbReference type="Pfam" id="PF24568"/>
    </source>
</evidence>
<feature type="signal peptide" evidence="3">
    <location>
        <begin position="1"/>
        <end position="27"/>
    </location>
</feature>
<comment type="caution">
    <text evidence="6">The sequence shown here is derived from an EMBL/GenBank/DDBJ whole genome shotgun (WGS) entry which is preliminary data.</text>
</comment>
<feature type="chain" id="PRO_5038734547" evidence="3">
    <location>
        <begin position="28"/>
        <end position="347"/>
    </location>
</feature>
<evidence type="ECO:0000313" key="7">
    <source>
        <dbReference type="Proteomes" id="UP000824130"/>
    </source>
</evidence>
<dbReference type="InterPro" id="IPR011055">
    <property type="entry name" value="Dup_hybrid_motif"/>
</dbReference>
<dbReference type="Pfam" id="PF01551">
    <property type="entry name" value="Peptidase_M23"/>
    <property type="match status" value="1"/>
</dbReference>
<evidence type="ECO:0000256" key="1">
    <source>
        <dbReference type="ARBA" id="ARBA00022729"/>
    </source>
</evidence>
<name>A0A9D1N8M4_9FIRM</name>
<dbReference type="SUPFAM" id="SSF51261">
    <property type="entry name" value="Duplicated hybrid motif"/>
    <property type="match status" value="1"/>
</dbReference>
<feature type="coiled-coil region" evidence="2">
    <location>
        <begin position="139"/>
        <end position="208"/>
    </location>
</feature>
<dbReference type="InterPro" id="IPR057309">
    <property type="entry name" value="PcsB_CC"/>
</dbReference>
<dbReference type="GO" id="GO:0004222">
    <property type="term" value="F:metalloendopeptidase activity"/>
    <property type="evidence" value="ECO:0007669"/>
    <property type="project" value="TreeGrafter"/>
</dbReference>
<organism evidence="6 7">
    <name type="scientific">Candidatus Allocopromorpha excrementipullorum</name>
    <dbReference type="NCBI Taxonomy" id="2840743"/>
    <lineage>
        <taxon>Bacteria</taxon>
        <taxon>Bacillati</taxon>
        <taxon>Bacillota</taxon>
        <taxon>Clostridia</taxon>
        <taxon>Eubacteriales</taxon>
        <taxon>Eubacteriaceae</taxon>
        <taxon>Eubacteriaceae incertae sedis</taxon>
        <taxon>Candidatus Allocopromorpha</taxon>
    </lineage>
</organism>
<dbReference type="Proteomes" id="UP000824130">
    <property type="component" value="Unassembled WGS sequence"/>
</dbReference>
<accession>A0A9D1N8M4</accession>
<dbReference type="InterPro" id="IPR050570">
    <property type="entry name" value="Cell_wall_metabolism_enzyme"/>
</dbReference>
<dbReference type="CDD" id="cd12797">
    <property type="entry name" value="M23_peptidase"/>
    <property type="match status" value="1"/>
</dbReference>
<dbReference type="EMBL" id="DVOB01000191">
    <property type="protein sequence ID" value="HIU96817.1"/>
    <property type="molecule type" value="Genomic_DNA"/>
</dbReference>
<keyword evidence="2" id="KW-0175">Coiled coil</keyword>
<evidence type="ECO:0000313" key="6">
    <source>
        <dbReference type="EMBL" id="HIU96817.1"/>
    </source>
</evidence>
<protein>
    <submittedName>
        <fullName evidence="6">Peptidoglycan DD-metalloendopeptidase family protein</fullName>
    </submittedName>
</protein>
<feature type="domain" description="M23ase beta-sheet core" evidence="4">
    <location>
        <begin position="248"/>
        <end position="342"/>
    </location>
</feature>
<dbReference type="Pfam" id="PF24568">
    <property type="entry name" value="CC_PcsB"/>
    <property type="match status" value="1"/>
</dbReference>
<feature type="coiled-coil region" evidence="2">
    <location>
        <begin position="30"/>
        <end position="92"/>
    </location>
</feature>
<dbReference type="Gene3D" id="6.10.250.3150">
    <property type="match status" value="1"/>
</dbReference>
<reference evidence="6" key="2">
    <citation type="journal article" date="2021" name="PeerJ">
        <title>Extensive microbial diversity within the chicken gut microbiome revealed by metagenomics and culture.</title>
        <authorList>
            <person name="Gilroy R."/>
            <person name="Ravi A."/>
            <person name="Getino M."/>
            <person name="Pursley I."/>
            <person name="Horton D.L."/>
            <person name="Alikhan N.F."/>
            <person name="Baker D."/>
            <person name="Gharbi K."/>
            <person name="Hall N."/>
            <person name="Watson M."/>
            <person name="Adriaenssens E.M."/>
            <person name="Foster-Nyarko E."/>
            <person name="Jarju S."/>
            <person name="Secka A."/>
            <person name="Antonio M."/>
            <person name="Oren A."/>
            <person name="Chaudhuri R.R."/>
            <person name="La Ragione R."/>
            <person name="Hildebrand F."/>
            <person name="Pallen M.J."/>
        </authorList>
    </citation>
    <scope>NUCLEOTIDE SEQUENCE</scope>
    <source>
        <strain evidence="6">ChiSjej4B22-8349</strain>
    </source>
</reference>
<keyword evidence="1 3" id="KW-0732">Signal</keyword>